<organism evidence="1 2">
    <name type="scientific">Rotaria magnacalcarata</name>
    <dbReference type="NCBI Taxonomy" id="392030"/>
    <lineage>
        <taxon>Eukaryota</taxon>
        <taxon>Metazoa</taxon>
        <taxon>Spiralia</taxon>
        <taxon>Gnathifera</taxon>
        <taxon>Rotifera</taxon>
        <taxon>Eurotatoria</taxon>
        <taxon>Bdelloidea</taxon>
        <taxon>Philodinida</taxon>
        <taxon>Philodinidae</taxon>
        <taxon>Rotaria</taxon>
    </lineage>
</organism>
<protein>
    <submittedName>
        <fullName evidence="1">Uncharacterized protein</fullName>
    </submittedName>
</protein>
<evidence type="ECO:0000313" key="1">
    <source>
        <dbReference type="EMBL" id="CAF4291740.1"/>
    </source>
</evidence>
<proteinExistence type="predicted"/>
<accession>A0A820HFY5</accession>
<sequence length="176" mass="20034">AVHETTAISKLYEEEVVKSQFSIQVLANLPLAREIQPGLSHARRLLTPVLPLSSLFDIPDSYQITLKYETFLFYDSLVGRRKRMLLFGSVTQLEILFDSSTILMDGTFSTTPPFFDQVFTIHALKYETSFPCIFGVLPDRKRTTYQHLFKILKGLAVSIVTIFDRRNACADGTTLY</sequence>
<evidence type="ECO:0000313" key="2">
    <source>
        <dbReference type="Proteomes" id="UP000663842"/>
    </source>
</evidence>
<dbReference type="EMBL" id="CAJOBF010010461">
    <property type="protein sequence ID" value="CAF4291740.1"/>
    <property type="molecule type" value="Genomic_DNA"/>
</dbReference>
<comment type="caution">
    <text evidence="1">The sequence shown here is derived from an EMBL/GenBank/DDBJ whole genome shotgun (WGS) entry which is preliminary data.</text>
</comment>
<gene>
    <name evidence="1" type="ORF">UXM345_LOCUS32913</name>
</gene>
<feature type="non-terminal residue" evidence="1">
    <location>
        <position position="1"/>
    </location>
</feature>
<dbReference type="AlphaFoldDB" id="A0A820HFY5"/>
<dbReference type="Proteomes" id="UP000663842">
    <property type="component" value="Unassembled WGS sequence"/>
</dbReference>
<reference evidence="1" key="1">
    <citation type="submission" date="2021-02" db="EMBL/GenBank/DDBJ databases">
        <authorList>
            <person name="Nowell W R."/>
        </authorList>
    </citation>
    <scope>NUCLEOTIDE SEQUENCE</scope>
</reference>
<name>A0A820HFY5_9BILA</name>